<name>A0AA35X4B7_GEOBA</name>
<feature type="non-terminal residue" evidence="1">
    <location>
        <position position="78"/>
    </location>
</feature>
<proteinExistence type="predicted"/>
<comment type="caution">
    <text evidence="1">The sequence shown here is derived from an EMBL/GenBank/DDBJ whole genome shotgun (WGS) entry which is preliminary data.</text>
</comment>
<sequence length="78" mass="9425">MKTVESLLFQRRSWIRRSREVKTGRVRLEKRGRVRRSHETSKDRSGMEVTCDEHREVRYGGHIRLAKRGRVQRSCKMK</sequence>
<protein>
    <submittedName>
        <fullName evidence="1">Uncharacterized protein</fullName>
    </submittedName>
</protein>
<dbReference type="Proteomes" id="UP001174909">
    <property type="component" value="Unassembled WGS sequence"/>
</dbReference>
<organism evidence="1 2">
    <name type="scientific">Geodia barretti</name>
    <name type="common">Barrett's horny sponge</name>
    <dbReference type="NCBI Taxonomy" id="519541"/>
    <lineage>
        <taxon>Eukaryota</taxon>
        <taxon>Metazoa</taxon>
        <taxon>Porifera</taxon>
        <taxon>Demospongiae</taxon>
        <taxon>Heteroscleromorpha</taxon>
        <taxon>Tetractinellida</taxon>
        <taxon>Astrophorina</taxon>
        <taxon>Geodiidae</taxon>
        <taxon>Geodia</taxon>
    </lineage>
</organism>
<gene>
    <name evidence="1" type="ORF">GBAR_LOCUS24233</name>
</gene>
<reference evidence="1" key="1">
    <citation type="submission" date="2023-03" db="EMBL/GenBank/DDBJ databases">
        <authorList>
            <person name="Steffen K."/>
            <person name="Cardenas P."/>
        </authorList>
    </citation>
    <scope>NUCLEOTIDE SEQUENCE</scope>
</reference>
<evidence type="ECO:0000313" key="1">
    <source>
        <dbReference type="EMBL" id="CAI8043704.1"/>
    </source>
</evidence>
<dbReference type="AlphaFoldDB" id="A0AA35X4B7"/>
<dbReference type="EMBL" id="CASHTH010003350">
    <property type="protein sequence ID" value="CAI8043704.1"/>
    <property type="molecule type" value="Genomic_DNA"/>
</dbReference>
<keyword evidence="2" id="KW-1185">Reference proteome</keyword>
<accession>A0AA35X4B7</accession>
<evidence type="ECO:0000313" key="2">
    <source>
        <dbReference type="Proteomes" id="UP001174909"/>
    </source>
</evidence>